<dbReference type="Proteomes" id="UP001275084">
    <property type="component" value="Unassembled WGS sequence"/>
</dbReference>
<reference evidence="2" key="1">
    <citation type="journal article" date="2023" name="Mol. Phylogenet. Evol.">
        <title>Genome-scale phylogeny and comparative genomics of the fungal order Sordariales.</title>
        <authorList>
            <person name="Hensen N."/>
            <person name="Bonometti L."/>
            <person name="Westerberg I."/>
            <person name="Brannstrom I.O."/>
            <person name="Guillou S."/>
            <person name="Cros-Aarteil S."/>
            <person name="Calhoun S."/>
            <person name="Haridas S."/>
            <person name="Kuo A."/>
            <person name="Mondo S."/>
            <person name="Pangilinan J."/>
            <person name="Riley R."/>
            <person name="LaButti K."/>
            <person name="Andreopoulos B."/>
            <person name="Lipzen A."/>
            <person name="Chen C."/>
            <person name="Yan M."/>
            <person name="Daum C."/>
            <person name="Ng V."/>
            <person name="Clum A."/>
            <person name="Steindorff A."/>
            <person name="Ohm R.A."/>
            <person name="Martin F."/>
            <person name="Silar P."/>
            <person name="Natvig D.O."/>
            <person name="Lalanne C."/>
            <person name="Gautier V."/>
            <person name="Ament-Velasquez S.L."/>
            <person name="Kruys A."/>
            <person name="Hutchinson M.I."/>
            <person name="Powell A.J."/>
            <person name="Barry K."/>
            <person name="Miller A.N."/>
            <person name="Grigoriev I.V."/>
            <person name="Debuchy R."/>
            <person name="Gladieux P."/>
            <person name="Hiltunen Thoren M."/>
            <person name="Johannesson H."/>
        </authorList>
    </citation>
    <scope>NUCLEOTIDE SEQUENCE</scope>
    <source>
        <strain evidence="2">CBS 955.72</strain>
    </source>
</reference>
<dbReference type="SUPFAM" id="SSF48403">
    <property type="entry name" value="Ankyrin repeat"/>
    <property type="match status" value="1"/>
</dbReference>
<name>A0AAJ0HRQ0_9PEZI</name>
<gene>
    <name evidence="2" type="ORF">B0T25DRAFT_124830</name>
</gene>
<accession>A0AAJ0HRQ0</accession>
<sequence>MAMSNPLSLAERPEQPLDSALPWIAALGGAILLTDWLDGLATKTSSLDVSLALVDIGTRDLYGSPLQAVCLGVSADREAIELIRFLVEKAKADVNYVSGRYGTALGTACLQSSPDVPNVLLSGCKANTRLRDWAGRLPVTWLPRRSLAGFDSWLVSKVMTTQASWIKPAVPSCTGKLTQTKLVIGISYSCKSCGLNLCFKCYGHREELIPDLEAPSHDFEAIQPVVEDVDVPLAGEDSPVTPSADDSDDSMDGFL</sequence>
<comment type="caution">
    <text evidence="2">The sequence shown here is derived from an EMBL/GenBank/DDBJ whole genome shotgun (WGS) entry which is preliminary data.</text>
</comment>
<dbReference type="Gene3D" id="1.25.40.20">
    <property type="entry name" value="Ankyrin repeat-containing domain"/>
    <property type="match status" value="1"/>
</dbReference>
<dbReference type="InterPro" id="IPR036770">
    <property type="entry name" value="Ankyrin_rpt-contain_sf"/>
</dbReference>
<reference evidence="2" key="2">
    <citation type="submission" date="2023-06" db="EMBL/GenBank/DDBJ databases">
        <authorList>
            <consortium name="Lawrence Berkeley National Laboratory"/>
            <person name="Haridas S."/>
            <person name="Hensen N."/>
            <person name="Bonometti L."/>
            <person name="Westerberg I."/>
            <person name="Brannstrom I.O."/>
            <person name="Guillou S."/>
            <person name="Cros-Aarteil S."/>
            <person name="Calhoun S."/>
            <person name="Kuo A."/>
            <person name="Mondo S."/>
            <person name="Pangilinan J."/>
            <person name="Riley R."/>
            <person name="Labutti K."/>
            <person name="Andreopoulos B."/>
            <person name="Lipzen A."/>
            <person name="Chen C."/>
            <person name="Yanf M."/>
            <person name="Daum C."/>
            <person name="Ng V."/>
            <person name="Clum A."/>
            <person name="Steindorff A."/>
            <person name="Ohm R."/>
            <person name="Martin F."/>
            <person name="Silar P."/>
            <person name="Natvig D."/>
            <person name="Lalanne C."/>
            <person name="Gautier V."/>
            <person name="Ament-Velasquez S.L."/>
            <person name="Kruys A."/>
            <person name="Hutchinson M.I."/>
            <person name="Powell A.J."/>
            <person name="Barry K."/>
            <person name="Miller A.N."/>
            <person name="Grigoriev I.V."/>
            <person name="Debuchy R."/>
            <person name="Gladieux P."/>
            <person name="Thoren M.H."/>
            <person name="Johannesson H."/>
        </authorList>
    </citation>
    <scope>NUCLEOTIDE SEQUENCE</scope>
    <source>
        <strain evidence="2">CBS 955.72</strain>
    </source>
</reference>
<proteinExistence type="predicted"/>
<feature type="compositionally biased region" description="Acidic residues" evidence="1">
    <location>
        <begin position="245"/>
        <end position="255"/>
    </location>
</feature>
<keyword evidence="3" id="KW-1185">Reference proteome</keyword>
<dbReference type="EMBL" id="JAUIQD010000002">
    <property type="protein sequence ID" value="KAK3360236.1"/>
    <property type="molecule type" value="Genomic_DNA"/>
</dbReference>
<evidence type="ECO:0000313" key="3">
    <source>
        <dbReference type="Proteomes" id="UP001275084"/>
    </source>
</evidence>
<organism evidence="2 3">
    <name type="scientific">Lasiosphaeria hispida</name>
    <dbReference type="NCBI Taxonomy" id="260671"/>
    <lineage>
        <taxon>Eukaryota</taxon>
        <taxon>Fungi</taxon>
        <taxon>Dikarya</taxon>
        <taxon>Ascomycota</taxon>
        <taxon>Pezizomycotina</taxon>
        <taxon>Sordariomycetes</taxon>
        <taxon>Sordariomycetidae</taxon>
        <taxon>Sordariales</taxon>
        <taxon>Lasiosphaeriaceae</taxon>
        <taxon>Lasiosphaeria</taxon>
    </lineage>
</organism>
<feature type="region of interest" description="Disordered" evidence="1">
    <location>
        <begin position="233"/>
        <end position="255"/>
    </location>
</feature>
<evidence type="ECO:0000313" key="2">
    <source>
        <dbReference type="EMBL" id="KAK3360236.1"/>
    </source>
</evidence>
<protein>
    <submittedName>
        <fullName evidence="2">Uncharacterized protein</fullName>
    </submittedName>
</protein>
<dbReference type="AlphaFoldDB" id="A0AAJ0HRQ0"/>
<evidence type="ECO:0000256" key="1">
    <source>
        <dbReference type="SAM" id="MobiDB-lite"/>
    </source>
</evidence>